<name>A0AAV1CWM2_OLDCO</name>
<keyword evidence="3" id="KW-1185">Reference proteome</keyword>
<evidence type="ECO:0000313" key="3">
    <source>
        <dbReference type="Proteomes" id="UP001161247"/>
    </source>
</evidence>
<evidence type="ECO:0000256" key="1">
    <source>
        <dbReference type="SAM" id="MobiDB-lite"/>
    </source>
</evidence>
<dbReference type="Proteomes" id="UP001161247">
    <property type="component" value="Chromosome 3"/>
</dbReference>
<accession>A0AAV1CWM2</accession>
<evidence type="ECO:0000313" key="2">
    <source>
        <dbReference type="EMBL" id="CAI9099606.1"/>
    </source>
</evidence>
<feature type="region of interest" description="Disordered" evidence="1">
    <location>
        <begin position="90"/>
        <end position="122"/>
    </location>
</feature>
<dbReference type="EMBL" id="OX459120">
    <property type="protein sequence ID" value="CAI9099606.1"/>
    <property type="molecule type" value="Genomic_DNA"/>
</dbReference>
<organism evidence="2 3">
    <name type="scientific">Oldenlandia corymbosa var. corymbosa</name>
    <dbReference type="NCBI Taxonomy" id="529605"/>
    <lineage>
        <taxon>Eukaryota</taxon>
        <taxon>Viridiplantae</taxon>
        <taxon>Streptophyta</taxon>
        <taxon>Embryophyta</taxon>
        <taxon>Tracheophyta</taxon>
        <taxon>Spermatophyta</taxon>
        <taxon>Magnoliopsida</taxon>
        <taxon>eudicotyledons</taxon>
        <taxon>Gunneridae</taxon>
        <taxon>Pentapetalae</taxon>
        <taxon>asterids</taxon>
        <taxon>lamiids</taxon>
        <taxon>Gentianales</taxon>
        <taxon>Rubiaceae</taxon>
        <taxon>Rubioideae</taxon>
        <taxon>Spermacoceae</taxon>
        <taxon>Hedyotis-Oldenlandia complex</taxon>
        <taxon>Oldenlandia</taxon>
    </lineage>
</organism>
<dbReference type="AlphaFoldDB" id="A0AAV1CWM2"/>
<reference evidence="2" key="1">
    <citation type="submission" date="2023-03" db="EMBL/GenBank/DDBJ databases">
        <authorList>
            <person name="Julca I."/>
        </authorList>
    </citation>
    <scope>NUCLEOTIDE SEQUENCE</scope>
</reference>
<protein>
    <submittedName>
        <fullName evidence="2">OLC1v1036455C1</fullName>
    </submittedName>
</protein>
<gene>
    <name evidence="2" type="ORF">OLC1_LOCUS9591</name>
</gene>
<proteinExistence type="predicted"/>
<feature type="compositionally biased region" description="Basic and acidic residues" evidence="1">
    <location>
        <begin position="102"/>
        <end position="122"/>
    </location>
</feature>
<sequence length="135" mass="16013">MEDDFFDYYMRANRLRNAREKVTQFASDAFDDLSLDEDQLRDKIVGAQDIAVLPFPKVSNNDIYMFYNTEYDTFVHRHKMCHTSIRKIRESFPPESEEDSEDRAAYGKKMEKEMEKEMGKKMEKETKISITLCVV</sequence>